<dbReference type="InterPro" id="IPR036388">
    <property type="entry name" value="WH-like_DNA-bd_sf"/>
</dbReference>
<protein>
    <submittedName>
        <fullName evidence="6">LysR family transcriptional regulator</fullName>
    </submittedName>
</protein>
<feature type="domain" description="HTH lysR-type" evidence="5">
    <location>
        <begin position="19"/>
        <end position="76"/>
    </location>
</feature>
<organism evidence="6 7">
    <name type="scientific">Shewanella japonica</name>
    <dbReference type="NCBI Taxonomy" id="93973"/>
    <lineage>
        <taxon>Bacteria</taxon>
        <taxon>Pseudomonadati</taxon>
        <taxon>Pseudomonadota</taxon>
        <taxon>Gammaproteobacteria</taxon>
        <taxon>Alteromonadales</taxon>
        <taxon>Shewanellaceae</taxon>
        <taxon>Shewanella</taxon>
    </lineage>
</organism>
<evidence type="ECO:0000256" key="2">
    <source>
        <dbReference type="ARBA" id="ARBA00023015"/>
    </source>
</evidence>
<dbReference type="SUPFAM" id="SSF46785">
    <property type="entry name" value="Winged helix' DNA-binding domain"/>
    <property type="match status" value="1"/>
</dbReference>
<dbReference type="InterPro" id="IPR005119">
    <property type="entry name" value="LysR_subst-bd"/>
</dbReference>
<dbReference type="InterPro" id="IPR050389">
    <property type="entry name" value="LysR-type_TF"/>
</dbReference>
<keyword evidence="2" id="KW-0805">Transcription regulation</keyword>
<proteinExistence type="inferred from homology"/>
<gene>
    <name evidence="6" type="ORF">SJ2017_1380</name>
</gene>
<keyword evidence="7" id="KW-1185">Reference proteome</keyword>
<dbReference type="Proteomes" id="UP000191820">
    <property type="component" value="Chromosome"/>
</dbReference>
<evidence type="ECO:0000256" key="1">
    <source>
        <dbReference type="ARBA" id="ARBA00009437"/>
    </source>
</evidence>
<evidence type="ECO:0000313" key="6">
    <source>
        <dbReference type="EMBL" id="ARD21704.1"/>
    </source>
</evidence>
<dbReference type="Pfam" id="PF03466">
    <property type="entry name" value="LysR_substrate"/>
    <property type="match status" value="1"/>
</dbReference>
<name>A0ABM6JK18_9GAMM</name>
<sequence>MKQENLESDALMQQQLLKLDLNLIRVFCCVCDYQSITLAAEHLALTQSSVSNAINRFKAVVGVELFIRQGRGIALTAIGQHLHRQLSLPLIEIEQCINSVKAFDPSLSKRIFHVSANESIIDLIEADIEKSLTDKGVEIIFTEAILDEGNLYQALKNQQIDLALDIVAPTEASFTSKQIATEKLVCVARAEHPQFKHGIDEVSYFAAKHLFYRLHRHNQRVAEMISTDHLPERDMYGEKSSLLTMLSGVSKSDAICIAPYTYAKNYQSIFNLILMDLPFESQVISIYSIWPTRNHQDPAIKWLRELVESAMEKVYLTNN</sequence>
<dbReference type="EMBL" id="CP020472">
    <property type="protein sequence ID" value="ARD21704.1"/>
    <property type="molecule type" value="Genomic_DNA"/>
</dbReference>
<accession>A0ABM6JK18</accession>
<dbReference type="PANTHER" id="PTHR30118">
    <property type="entry name" value="HTH-TYPE TRANSCRIPTIONAL REGULATOR LEUO-RELATED"/>
    <property type="match status" value="1"/>
</dbReference>
<evidence type="ECO:0000313" key="7">
    <source>
        <dbReference type="Proteomes" id="UP000191820"/>
    </source>
</evidence>
<evidence type="ECO:0000256" key="4">
    <source>
        <dbReference type="ARBA" id="ARBA00023163"/>
    </source>
</evidence>
<keyword evidence="3" id="KW-0238">DNA-binding</keyword>
<dbReference type="Pfam" id="PF00126">
    <property type="entry name" value="HTH_1"/>
    <property type="match status" value="1"/>
</dbReference>
<evidence type="ECO:0000256" key="3">
    <source>
        <dbReference type="ARBA" id="ARBA00023125"/>
    </source>
</evidence>
<reference evidence="6 7" key="1">
    <citation type="submission" date="2017-03" db="EMBL/GenBank/DDBJ databases">
        <title>Genome sequencing of Shewanella japonica KCTC 22435.</title>
        <authorList>
            <person name="Kim K.M."/>
        </authorList>
    </citation>
    <scope>NUCLEOTIDE SEQUENCE [LARGE SCALE GENOMIC DNA]</scope>
    <source>
        <strain evidence="6 7">KCTC 22435</strain>
    </source>
</reference>
<dbReference type="SUPFAM" id="SSF53850">
    <property type="entry name" value="Periplasmic binding protein-like II"/>
    <property type="match status" value="1"/>
</dbReference>
<dbReference type="Gene3D" id="1.10.10.10">
    <property type="entry name" value="Winged helix-like DNA-binding domain superfamily/Winged helix DNA-binding domain"/>
    <property type="match status" value="1"/>
</dbReference>
<keyword evidence="4" id="KW-0804">Transcription</keyword>
<dbReference type="InterPro" id="IPR036390">
    <property type="entry name" value="WH_DNA-bd_sf"/>
</dbReference>
<dbReference type="RefSeq" id="WP_167692898.1">
    <property type="nucleotide sequence ID" value="NZ_CP020472.1"/>
</dbReference>
<comment type="similarity">
    <text evidence="1">Belongs to the LysR transcriptional regulatory family.</text>
</comment>
<dbReference type="PANTHER" id="PTHR30118:SF6">
    <property type="entry name" value="HTH-TYPE TRANSCRIPTIONAL REGULATOR LEUO"/>
    <property type="match status" value="1"/>
</dbReference>
<dbReference type="InterPro" id="IPR000847">
    <property type="entry name" value="LysR_HTH_N"/>
</dbReference>
<dbReference type="Gene3D" id="3.40.190.10">
    <property type="entry name" value="Periplasmic binding protein-like II"/>
    <property type="match status" value="2"/>
</dbReference>
<dbReference type="PROSITE" id="PS50931">
    <property type="entry name" value="HTH_LYSR"/>
    <property type="match status" value="1"/>
</dbReference>
<evidence type="ECO:0000259" key="5">
    <source>
        <dbReference type="PROSITE" id="PS50931"/>
    </source>
</evidence>